<dbReference type="OrthoDB" id="2215391at2"/>
<dbReference type="AlphaFoldDB" id="D6GR56"/>
<dbReference type="PATRIC" id="fig|546269.5.peg.603"/>
<dbReference type="Proteomes" id="UP000007468">
    <property type="component" value="Chromosome"/>
</dbReference>
<protein>
    <submittedName>
        <fullName evidence="1">Uncharacterized protein</fullName>
    </submittedName>
</protein>
<dbReference type="eggNOG" id="ENOG502ZA6Q">
    <property type="taxonomic scope" value="Bacteria"/>
</dbReference>
<sequence>MDLLKHIQQNNELNTLLMRECDIYFYDKIQQVAFSNNHEIYSIPCKAFAQDGSGGEFVFLEDDSIGFISSEGDVGRVAETLEELLIFLLHAGCISDFNCKYLYKNHALLKSFCAGYLSKTRENYIAKNEDWDKTRSKIAETLSLPFHPDKLDEFAMKFYQSATREPIFSCKYIDGENEYVCDSVLSDIVGLWITELTGMKREEIESYQ</sequence>
<evidence type="ECO:0000313" key="1">
    <source>
        <dbReference type="EMBL" id="EFE28147.1"/>
    </source>
</evidence>
<keyword evidence="2" id="KW-1185">Reference proteome</keyword>
<organism evidence="1 2">
    <name type="scientific">Filifactor alocis (strain ATCC 35896 / CCUG 47790 / D40 B5)</name>
    <name type="common">Fusobacterium alocis</name>
    <dbReference type="NCBI Taxonomy" id="546269"/>
    <lineage>
        <taxon>Bacteria</taxon>
        <taxon>Bacillati</taxon>
        <taxon>Bacillota</taxon>
        <taxon>Clostridia</taxon>
        <taxon>Peptostreptococcales</taxon>
        <taxon>Filifactoraceae</taxon>
        <taxon>Filifactor</taxon>
    </lineage>
</organism>
<dbReference type="RefSeq" id="WP_014262231.1">
    <property type="nucleotide sequence ID" value="NC_016630.1"/>
</dbReference>
<evidence type="ECO:0000313" key="2">
    <source>
        <dbReference type="Proteomes" id="UP000007468"/>
    </source>
</evidence>
<dbReference type="EMBL" id="CP002390">
    <property type="protein sequence ID" value="EFE28147.1"/>
    <property type="molecule type" value="Genomic_DNA"/>
</dbReference>
<accession>D6GR56</accession>
<proteinExistence type="predicted"/>
<gene>
    <name evidence="1" type="ordered locus">HMPREF0389_00060</name>
</gene>
<dbReference type="KEGG" id="faa:HMPREF0389_00060"/>
<reference evidence="2" key="1">
    <citation type="submission" date="2010-12" db="EMBL/GenBank/DDBJ databases">
        <title>The genome sequence of Filifactor alocis strain ATCC 35896.</title>
        <authorList>
            <consortium name="The Broad Institute Genome Sequencing Platform"/>
            <person name="Ward D."/>
            <person name="Earl A."/>
            <person name="Feldgarden M."/>
            <person name="Young S.K."/>
            <person name="Gargeya S."/>
            <person name="Zeng Q."/>
            <person name="Alvarado L."/>
            <person name="Berlin A."/>
            <person name="Bochicchio J."/>
            <person name="Chapman S.B."/>
            <person name="Chen Z."/>
            <person name="Freedman E."/>
            <person name="Gellesch M."/>
            <person name="Goldberg J."/>
            <person name="Griggs A."/>
            <person name="Gujja S."/>
            <person name="Heilman E."/>
            <person name="Heiman D."/>
            <person name="Howarth C."/>
            <person name="Mehta T."/>
            <person name="Neiman D."/>
            <person name="Pearson M."/>
            <person name="Roberts A."/>
            <person name="Saif S."/>
            <person name="Shea T."/>
            <person name="Shenoy N."/>
            <person name="Sisk P."/>
            <person name="Stolte C."/>
            <person name="Sykes S."/>
            <person name="White J."/>
            <person name="Yandava C."/>
            <person name="Izard J."/>
            <person name="Blanton J.M."/>
            <person name="Baranova O.V."/>
            <person name="Tanner A.C."/>
            <person name="Dewhirst F.E."/>
            <person name="Haas B."/>
            <person name="Nusbaum C."/>
            <person name="Birren B."/>
        </authorList>
    </citation>
    <scope>NUCLEOTIDE SEQUENCE [LARGE SCALE GENOMIC DNA]</scope>
    <source>
        <strain evidence="2">ATCC 35896 / D40 B5</strain>
    </source>
</reference>
<name>D6GR56_FILAD</name>